<gene>
    <name evidence="2" type="ORF">UFOVP269_15</name>
    <name evidence="1" type="ORF">UFOVP98_56</name>
</gene>
<evidence type="ECO:0000313" key="2">
    <source>
        <dbReference type="EMBL" id="CAB4134149.1"/>
    </source>
</evidence>
<protein>
    <submittedName>
        <fullName evidence="1">Uncharacterized protein</fullName>
    </submittedName>
</protein>
<name>A0A6J5L2L8_9CAUD</name>
<dbReference type="EMBL" id="LR796283">
    <property type="protein sequence ID" value="CAB4134149.1"/>
    <property type="molecule type" value="Genomic_DNA"/>
</dbReference>
<proteinExistence type="predicted"/>
<sequence>MSEFTKEELKYIRDTMVNIVEVYPDTELPYSIRDKIQKMLDNYCEHHFETIKDCFGQYFPVCMKCGVN</sequence>
<reference evidence="1" key="1">
    <citation type="submission" date="2020-04" db="EMBL/GenBank/DDBJ databases">
        <authorList>
            <person name="Chiriac C."/>
            <person name="Salcher M."/>
            <person name="Ghai R."/>
            <person name="Kavagutti S V."/>
        </authorList>
    </citation>
    <scope>NUCLEOTIDE SEQUENCE</scope>
</reference>
<accession>A0A6J5L2L8</accession>
<evidence type="ECO:0000313" key="1">
    <source>
        <dbReference type="EMBL" id="CAB4127842.1"/>
    </source>
</evidence>
<dbReference type="EMBL" id="LR796217">
    <property type="protein sequence ID" value="CAB4127842.1"/>
    <property type="molecule type" value="Genomic_DNA"/>
</dbReference>
<organism evidence="1">
    <name type="scientific">uncultured Caudovirales phage</name>
    <dbReference type="NCBI Taxonomy" id="2100421"/>
    <lineage>
        <taxon>Viruses</taxon>
        <taxon>Duplodnaviria</taxon>
        <taxon>Heunggongvirae</taxon>
        <taxon>Uroviricota</taxon>
        <taxon>Caudoviricetes</taxon>
        <taxon>Peduoviridae</taxon>
        <taxon>Maltschvirus</taxon>
        <taxon>Maltschvirus maltsch</taxon>
    </lineage>
</organism>